<evidence type="ECO:0000313" key="2">
    <source>
        <dbReference type="Proteomes" id="UP000030321"/>
    </source>
</evidence>
<dbReference type="AlphaFoldDB" id="A0A0A1VV71"/>
<dbReference type="RefSeq" id="WP_045358865.1">
    <property type="nucleotide sequence ID" value="NZ_BBPA01000034.1"/>
</dbReference>
<accession>A0A0A1VV71</accession>
<sequence length="125" mass="13781">MAGFFGLFGNKTKYVDEPMDMSAPEPKEAFYLEPDDAKTLGNIDFMRTPITIRRTFPKTASNKKGGESIKQISSMEVSKVTDNGIVAKSATSEANSNANAANDNVRRANDDNINPFLKMAREIKK</sequence>
<dbReference type="Proteomes" id="UP000030321">
    <property type="component" value="Unassembled WGS sequence"/>
</dbReference>
<protein>
    <submittedName>
        <fullName evidence="1">Uncharacterized protein</fullName>
    </submittedName>
</protein>
<organism evidence="1 2">
    <name type="scientific">Microcystis aeruginosa NIES-44</name>
    <dbReference type="NCBI Taxonomy" id="449439"/>
    <lineage>
        <taxon>Bacteria</taxon>
        <taxon>Bacillati</taxon>
        <taxon>Cyanobacteriota</taxon>
        <taxon>Cyanophyceae</taxon>
        <taxon>Oscillatoriophycideae</taxon>
        <taxon>Chroococcales</taxon>
        <taxon>Microcystaceae</taxon>
        <taxon>Microcystis</taxon>
    </lineage>
</organism>
<gene>
    <name evidence="1" type="ORF">N44_01873</name>
</gene>
<comment type="caution">
    <text evidence="1">The sequence shown here is derived from an EMBL/GenBank/DDBJ whole genome shotgun (WGS) entry which is preliminary data.</text>
</comment>
<name>A0A0A1VV71_MICAE</name>
<proteinExistence type="predicted"/>
<reference evidence="2" key="1">
    <citation type="journal article" date="2015" name="Genome">
        <title>Whole Genome Sequence of the Non-Microcystin-Producing Microcystis aeruginosa Strain NIES-44.</title>
        <authorList>
            <person name="Okano K."/>
            <person name="Miyata N."/>
            <person name="Ozaki Y."/>
        </authorList>
    </citation>
    <scope>NUCLEOTIDE SEQUENCE [LARGE SCALE GENOMIC DNA]</scope>
    <source>
        <strain evidence="2">NIES-44</strain>
    </source>
</reference>
<dbReference type="EMBL" id="BBPA01000034">
    <property type="protein sequence ID" value="GAL93186.1"/>
    <property type="molecule type" value="Genomic_DNA"/>
</dbReference>
<evidence type="ECO:0000313" key="1">
    <source>
        <dbReference type="EMBL" id="GAL93186.1"/>
    </source>
</evidence>